<feature type="domain" description="Major facilitator superfamily (MFS) profile" evidence="9">
    <location>
        <begin position="605"/>
        <end position="995"/>
    </location>
</feature>
<keyword evidence="6 8" id="KW-1133">Transmembrane helix</keyword>
<dbReference type="FunFam" id="1.20.1720.10:FF:000005">
    <property type="entry name" value="Bcr/CflA family efflux transporter"/>
    <property type="match status" value="1"/>
</dbReference>
<dbReference type="PANTHER" id="PTHR23502:SF132">
    <property type="entry name" value="POLYAMINE TRANSPORTER 2-RELATED"/>
    <property type="match status" value="1"/>
</dbReference>
<feature type="transmembrane region" description="Helical" evidence="8">
    <location>
        <begin position="606"/>
        <end position="622"/>
    </location>
</feature>
<dbReference type="GO" id="GO:1990961">
    <property type="term" value="P:xenobiotic detoxification by transmembrane export across the plasma membrane"/>
    <property type="evidence" value="ECO:0007669"/>
    <property type="project" value="InterPro"/>
</dbReference>
<organism evidence="10 11">
    <name type="scientific">Aeromonas salmonicida subsp. pectinolytica 34mel</name>
    <dbReference type="NCBI Taxonomy" id="1324960"/>
    <lineage>
        <taxon>Bacteria</taxon>
        <taxon>Pseudomonadati</taxon>
        <taxon>Pseudomonadota</taxon>
        <taxon>Gammaproteobacteria</taxon>
        <taxon>Aeromonadales</taxon>
        <taxon>Aeromonadaceae</taxon>
        <taxon>Aeromonas</taxon>
    </lineage>
</organism>
<feature type="transmembrane region" description="Helical" evidence="8">
    <location>
        <begin position="731"/>
        <end position="755"/>
    </location>
</feature>
<feature type="transmembrane region" description="Helical" evidence="8">
    <location>
        <begin position="698"/>
        <end position="719"/>
    </location>
</feature>
<evidence type="ECO:0000256" key="5">
    <source>
        <dbReference type="ARBA" id="ARBA00022692"/>
    </source>
</evidence>
<feature type="transmembrane region" description="Helical" evidence="8">
    <location>
        <begin position="522"/>
        <end position="541"/>
    </location>
</feature>
<comment type="subcellular location">
    <subcellularLocation>
        <location evidence="8">Cell inner membrane</location>
        <topology evidence="8">Multi-pass membrane protein</topology>
    </subcellularLocation>
    <subcellularLocation>
        <location evidence="1">Cell membrane</location>
        <topology evidence="1">Multi-pass membrane protein</topology>
    </subcellularLocation>
</comment>
<dbReference type="GO" id="GO:0015385">
    <property type="term" value="F:sodium:proton antiporter activity"/>
    <property type="evidence" value="ECO:0007669"/>
    <property type="project" value="TreeGrafter"/>
</dbReference>
<evidence type="ECO:0000256" key="3">
    <source>
        <dbReference type="ARBA" id="ARBA00022448"/>
    </source>
</evidence>
<feature type="transmembrane region" description="Helical" evidence="8">
    <location>
        <begin position="936"/>
        <end position="960"/>
    </location>
</feature>
<feature type="transmembrane region" description="Helical" evidence="8">
    <location>
        <begin position="369"/>
        <end position="388"/>
    </location>
</feature>
<dbReference type="GO" id="GO:0005886">
    <property type="term" value="C:plasma membrane"/>
    <property type="evidence" value="ECO:0007669"/>
    <property type="project" value="UniProtKB-SubCell"/>
</dbReference>
<sequence>MKRSSEWFLIPLALILASAALLLPLWLQGGSQGHDLFHHLLSGHYFAQQLWQGEIYPRWLMAMNGGFGSPTFFFYPPLPYYVSALFAGPQAPLHDAITPLLWSASLALLLSGLFAYLWLRSFASPLRALAATLLYLALPYHLGMDLYARFALAEFWAFVWAPLILLGQDLANQRSRKGLPLLTLALALLAFSHLPSLLLMMGLITLRALLQAWRSHILFPIQLVAMAQVLGLVMAAILLLPALLDQGAISMELMRGGMFDFRRNFLDRLPSGWGDWRFRGHLAWQSMLTMGLLLVAWAATREPRHPELLMWGIIGTVSFLMMLPLSEPIWHLLPPLQRVQFPWRCNLILALATVAVVALGTPVDRSWQWVWWGLLLVTLVSSLAYVAYSPLTQAPRKDMIESEFDSKRSAREYRPSQVPISLFTPTLLAWKGEFQPPVTTEQPGAAWKIIRWQPRWLELDVKAQQPTKLILHQYDYPGWQARLDDSLTLEVSANRQGLLQVWIPAGQHTFTLKLAARWPERWGIGISLFGWLCWLALLAGARQPGGQKTQKACDPDTGDSVTGAGLGIVLPKSAKTDRLTPVTLFHANLLTIGHPMPQPLPLSPRFLFILLGALAGLTPLAVDMYLPAIPAIARDLATSIDGAQLTISAFLGGFAIGQLFYGPLADSYGRKPVILAGLTMFAIASVGCAMADSLPELLAYRMLQAAGGAAGSVVVNALLRDLFEKDAFSRAMSFVILVMTLAPLVAPVIGGYISAHSDWRVIFWLLVGISLLVCVVMQWKIQETLKPEHRQPLKLGQILKNYWSVLSHRGAMGYVLCGSLSSSGMFAFISASPYVYIEYFKVPTEHYGWLFGLNILLMMLVTFVNSRLVKGVGAERMLQYGLLMLPCAGALLIYNAWSQTGGLWGIVIPVVLFVGHISLVGANAMTGLMGHFPQSAGTASALAGTLRFGIGAVVGILVNLDPPQSPLPMAIAIAGCGFGSAISYWLLTGKRSAVA</sequence>
<feature type="transmembrane region" description="Helical" evidence="8">
    <location>
        <begin position="903"/>
        <end position="924"/>
    </location>
</feature>
<evidence type="ECO:0000256" key="7">
    <source>
        <dbReference type="ARBA" id="ARBA00023136"/>
    </source>
</evidence>
<proteinExistence type="inferred from homology"/>
<dbReference type="Proteomes" id="UP000222916">
    <property type="component" value="Chromosome"/>
</dbReference>
<dbReference type="NCBIfam" id="NF008314">
    <property type="entry name" value="PRK11102.1"/>
    <property type="match status" value="1"/>
</dbReference>
<feature type="transmembrane region" description="Helical" evidence="8">
    <location>
        <begin position="100"/>
        <end position="119"/>
    </location>
</feature>
<dbReference type="GO" id="GO:0042910">
    <property type="term" value="F:xenobiotic transmembrane transporter activity"/>
    <property type="evidence" value="ECO:0007669"/>
    <property type="project" value="InterPro"/>
</dbReference>
<feature type="transmembrane region" description="Helical" evidence="8">
    <location>
        <begin position="345"/>
        <end position="363"/>
    </location>
</feature>
<evidence type="ECO:0000313" key="10">
    <source>
        <dbReference type="EMBL" id="ATP09175.1"/>
    </source>
</evidence>
<dbReference type="InterPro" id="IPR036259">
    <property type="entry name" value="MFS_trans_sf"/>
</dbReference>
<dbReference type="EMBL" id="CP022426">
    <property type="protein sequence ID" value="ATP09175.1"/>
    <property type="molecule type" value="Genomic_DNA"/>
</dbReference>
<dbReference type="Pfam" id="PF10131">
    <property type="entry name" value="PTPS_related"/>
    <property type="match status" value="1"/>
</dbReference>
<dbReference type="SUPFAM" id="SSF103473">
    <property type="entry name" value="MFS general substrate transporter"/>
    <property type="match status" value="1"/>
</dbReference>
<feature type="transmembrane region" description="Helical" evidence="8">
    <location>
        <begin position="673"/>
        <end position="692"/>
    </location>
</feature>
<feature type="transmembrane region" description="Helical" evidence="8">
    <location>
        <begin position="811"/>
        <end position="835"/>
    </location>
</feature>
<keyword evidence="3 8" id="KW-0813">Transport</keyword>
<dbReference type="CDD" id="cd17320">
    <property type="entry name" value="MFS_MdfA_MDR_like"/>
    <property type="match status" value="1"/>
</dbReference>
<feature type="transmembrane region" description="Helical" evidence="8">
    <location>
        <begin position="7"/>
        <end position="27"/>
    </location>
</feature>
<feature type="transmembrane region" description="Helical" evidence="8">
    <location>
        <begin position="642"/>
        <end position="661"/>
    </location>
</feature>
<dbReference type="PROSITE" id="PS50850">
    <property type="entry name" value="MFS"/>
    <property type="match status" value="1"/>
</dbReference>
<feature type="transmembrane region" description="Helical" evidence="8">
    <location>
        <begin position="126"/>
        <end position="142"/>
    </location>
</feature>
<comment type="caution">
    <text evidence="8">Lacks conserved residue(s) required for the propagation of feature annotation.</text>
</comment>
<feature type="transmembrane region" description="Helical" evidence="8">
    <location>
        <begin position="877"/>
        <end position="897"/>
    </location>
</feature>
<keyword evidence="7 8" id="KW-0472">Membrane</keyword>
<feature type="transmembrane region" description="Helical" evidence="8">
    <location>
        <begin position="847"/>
        <end position="865"/>
    </location>
</feature>
<dbReference type="InterPro" id="IPR018776">
    <property type="entry name" value="Membrane_prot_PTPS-rel_domain"/>
</dbReference>
<name>T0QPD1_AERSA</name>
<dbReference type="Pfam" id="PF07690">
    <property type="entry name" value="MFS_1"/>
    <property type="match status" value="1"/>
</dbReference>
<feature type="transmembrane region" description="Helical" evidence="8">
    <location>
        <begin position="148"/>
        <end position="167"/>
    </location>
</feature>
<evidence type="ECO:0000256" key="2">
    <source>
        <dbReference type="ARBA" id="ARBA00006236"/>
    </source>
</evidence>
<dbReference type="Gene3D" id="1.20.1720.10">
    <property type="entry name" value="Multidrug resistance protein D"/>
    <property type="match status" value="1"/>
</dbReference>
<evidence type="ECO:0000256" key="6">
    <source>
        <dbReference type="ARBA" id="ARBA00022989"/>
    </source>
</evidence>
<evidence type="ECO:0000313" key="11">
    <source>
        <dbReference type="Proteomes" id="UP000222916"/>
    </source>
</evidence>
<dbReference type="NCBIfam" id="TIGR00710">
    <property type="entry name" value="efflux_Bcr_CflA"/>
    <property type="match status" value="1"/>
</dbReference>
<dbReference type="InterPro" id="IPR020846">
    <property type="entry name" value="MFS_dom"/>
</dbReference>
<evidence type="ECO:0000259" key="9">
    <source>
        <dbReference type="PROSITE" id="PS50850"/>
    </source>
</evidence>
<accession>T0QPD1</accession>
<evidence type="ECO:0000256" key="4">
    <source>
        <dbReference type="ARBA" id="ARBA00022475"/>
    </source>
</evidence>
<protein>
    <recommendedName>
        <fullName evidence="8">Bcr/CflA family efflux transporter</fullName>
    </recommendedName>
</protein>
<feature type="transmembrane region" description="Helical" evidence="8">
    <location>
        <begin position="966"/>
        <end position="987"/>
    </location>
</feature>
<evidence type="ECO:0000256" key="8">
    <source>
        <dbReference type="RuleBase" id="RU365088"/>
    </source>
</evidence>
<feature type="transmembrane region" description="Helical" evidence="8">
    <location>
        <begin position="179"/>
        <end position="205"/>
    </location>
</feature>
<dbReference type="AlphaFoldDB" id="T0QPD1"/>
<evidence type="ECO:0000256" key="1">
    <source>
        <dbReference type="ARBA" id="ARBA00004651"/>
    </source>
</evidence>
<feature type="transmembrane region" description="Helical" evidence="8">
    <location>
        <begin position="282"/>
        <end position="299"/>
    </location>
</feature>
<dbReference type="PANTHER" id="PTHR23502">
    <property type="entry name" value="MAJOR FACILITATOR SUPERFAMILY"/>
    <property type="match status" value="1"/>
</dbReference>
<dbReference type="InterPro" id="IPR004812">
    <property type="entry name" value="Efflux_drug-R_Bcr/CmlA"/>
</dbReference>
<feature type="transmembrane region" description="Helical" evidence="8">
    <location>
        <begin position="217"/>
        <end position="244"/>
    </location>
</feature>
<keyword evidence="4" id="KW-1003">Cell membrane</keyword>
<keyword evidence="5 8" id="KW-0812">Transmembrane</keyword>
<feature type="transmembrane region" description="Helical" evidence="8">
    <location>
        <begin position="761"/>
        <end position="781"/>
    </location>
</feature>
<gene>
    <name evidence="10" type="ORF">Asalp_19730</name>
</gene>
<dbReference type="InterPro" id="IPR011701">
    <property type="entry name" value="MFS"/>
</dbReference>
<reference evidence="11" key="1">
    <citation type="journal article" date="2018" name="BMC Genomics">
        <title>The complete and fully assembled genome sequence of Aeromonas salmonicida subsp. pectinolytica and its comparative analysis with other Aeromonas species: investigation of the mobilome in environmental and pathogenic strains.</title>
        <authorList>
            <person name="Pfeiffer F."/>
            <person name="Zamora-Lagos M.A."/>
            <person name="Blettinger M."/>
            <person name="Yeroslaviz A."/>
            <person name="Dahl A."/>
            <person name="Gruber S."/>
            <person name="Habermann B.H."/>
        </authorList>
    </citation>
    <scope>NUCLEOTIDE SEQUENCE [LARGE SCALE GENOMIC DNA]</scope>
    <source>
        <strain evidence="11">34mel</strain>
    </source>
</reference>
<keyword evidence="8" id="KW-0997">Cell inner membrane</keyword>
<feature type="transmembrane region" description="Helical" evidence="8">
    <location>
        <begin position="311"/>
        <end position="333"/>
    </location>
</feature>
<comment type="similarity">
    <text evidence="2 8">Belongs to the major facilitator superfamily. Bcr/CmlA family.</text>
</comment>